<dbReference type="Proteomes" id="UP000018460">
    <property type="component" value="Unassembled WGS sequence"/>
</dbReference>
<accession>N9DJT5</accession>
<reference evidence="1 2" key="1">
    <citation type="submission" date="2013-02" db="EMBL/GenBank/DDBJ databases">
        <title>The Genome Sequence of Acinetobacter bouvetii CIP 107468.</title>
        <authorList>
            <consortium name="The Broad Institute Genome Sequencing Platform"/>
            <consortium name="The Broad Institute Genome Sequencing Center for Infectious Disease"/>
            <person name="Cerqueira G."/>
            <person name="Feldgarden M."/>
            <person name="Courvalin P."/>
            <person name="Perichon B."/>
            <person name="Grillot-Courvalin C."/>
            <person name="Clermont D."/>
            <person name="Rocha E."/>
            <person name="Yoon E.-J."/>
            <person name="Nemec A."/>
            <person name="Walker B."/>
            <person name="Young S.K."/>
            <person name="Zeng Q."/>
            <person name="Gargeya S."/>
            <person name="Fitzgerald M."/>
            <person name="Haas B."/>
            <person name="Abouelleil A."/>
            <person name="Alvarado L."/>
            <person name="Arachchi H.M."/>
            <person name="Berlin A.M."/>
            <person name="Chapman S.B."/>
            <person name="Dewar J."/>
            <person name="Goldberg J."/>
            <person name="Griggs A."/>
            <person name="Gujja S."/>
            <person name="Hansen M."/>
            <person name="Howarth C."/>
            <person name="Imamovic A."/>
            <person name="Larimer J."/>
            <person name="McCowan C."/>
            <person name="Murphy C."/>
            <person name="Neiman D."/>
            <person name="Pearson M."/>
            <person name="Priest M."/>
            <person name="Roberts A."/>
            <person name="Saif S."/>
            <person name="Shea T."/>
            <person name="Sisk P."/>
            <person name="Sykes S."/>
            <person name="Wortman J."/>
            <person name="Nusbaum C."/>
            <person name="Birren B."/>
        </authorList>
    </citation>
    <scope>NUCLEOTIDE SEQUENCE [LARGE SCALE GENOMIC DNA]</scope>
    <source>
        <strain evidence="1 2">CIP 107468</strain>
    </source>
</reference>
<sequence>MKNKLKHQITASGKLAFFPDIQCPGKGDFIFTTQSKSDYARYF</sequence>
<dbReference type="EMBL" id="APQD01000012">
    <property type="protein sequence ID" value="ENV82929.1"/>
    <property type="molecule type" value="Genomic_DNA"/>
</dbReference>
<proteinExistence type="predicted"/>
<evidence type="ECO:0000313" key="2">
    <source>
        <dbReference type="Proteomes" id="UP000018460"/>
    </source>
</evidence>
<comment type="caution">
    <text evidence="1">The sequence shown here is derived from an EMBL/GenBank/DDBJ whole genome shotgun (WGS) entry which is preliminary data.</text>
</comment>
<name>N9DJT5_9GAMM</name>
<protein>
    <submittedName>
        <fullName evidence="1">Uncharacterized protein</fullName>
    </submittedName>
</protein>
<organism evidence="1 2">
    <name type="scientific">Acinetobacter bouvetii DSM 14964 = CIP 107468</name>
    <dbReference type="NCBI Taxonomy" id="1120925"/>
    <lineage>
        <taxon>Bacteria</taxon>
        <taxon>Pseudomonadati</taxon>
        <taxon>Pseudomonadota</taxon>
        <taxon>Gammaproteobacteria</taxon>
        <taxon>Moraxellales</taxon>
        <taxon>Moraxellaceae</taxon>
        <taxon>Acinetobacter</taxon>
    </lineage>
</organism>
<dbReference type="PATRIC" id="fig|1120925.3.peg.1791"/>
<evidence type="ECO:0000313" key="1">
    <source>
        <dbReference type="EMBL" id="ENV82929.1"/>
    </source>
</evidence>
<dbReference type="AlphaFoldDB" id="N9DJT5"/>
<keyword evidence="2" id="KW-1185">Reference proteome</keyword>
<gene>
    <name evidence="1" type="ORF">F941_01695</name>
</gene>